<keyword evidence="12" id="KW-0645">Protease</keyword>
<dbReference type="Pfam" id="PF00768">
    <property type="entry name" value="Peptidase_S11"/>
    <property type="match status" value="1"/>
</dbReference>
<feature type="binding site" evidence="8">
    <location>
        <position position="223"/>
    </location>
    <ligand>
        <name>substrate</name>
    </ligand>
</feature>
<sequence length="410" mass="43818">MRTDLAKGRILPAIVTICFTALALALTAAPALAGPYSAIVVDADNGRVLHAQEPDAARYPASLTKMMTLYMAFDALKDGRLKMDQRLTVSKHAAAQPYGIPLRAGQTITVRDAILANITKSANNAAAVLGEAIGGTEKQFAAMMTRRAQQLGMHSTIFQNASGLPNTKQKSTARDMATLGIALVKNHKAYYSYFSTAEFEWQGTPVRTHNHMLARYEGADGIKTGFIAASGFNLVASAKRDGRRIVAVVYGGTSVQARDNRMIQLLDIGFEKLESGEDRNAPLLMVDAPKRDQGLGLISNAEAAAPAPTAARAKQIKKATQVAAPREAAAPSGEWAVQLGAFKQAAAAEKLLDRVKTKLPEAEPLVDAIDAGRSTLYRARLTGLTQTSARQACEQLKREKMTCAVISPDA</sequence>
<dbReference type="InterPro" id="IPR001967">
    <property type="entry name" value="Peptidase_S11_N"/>
</dbReference>
<dbReference type="GO" id="GO:0009252">
    <property type="term" value="P:peptidoglycan biosynthetic process"/>
    <property type="evidence" value="ECO:0007669"/>
    <property type="project" value="UniProtKB-KW"/>
</dbReference>
<dbReference type="PANTHER" id="PTHR21581">
    <property type="entry name" value="D-ALANYL-D-ALANINE CARBOXYPEPTIDASE"/>
    <property type="match status" value="1"/>
</dbReference>
<dbReference type="GO" id="GO:0006508">
    <property type="term" value="P:proteolysis"/>
    <property type="evidence" value="ECO:0007669"/>
    <property type="project" value="InterPro"/>
</dbReference>
<evidence type="ECO:0000256" key="2">
    <source>
        <dbReference type="ARBA" id="ARBA00022729"/>
    </source>
</evidence>
<keyword evidence="4" id="KW-0133">Cell shape</keyword>
<evidence type="ECO:0000313" key="13">
    <source>
        <dbReference type="Proteomes" id="UP000317496"/>
    </source>
</evidence>
<feature type="domain" description="SPOR" evidence="11">
    <location>
        <begin position="329"/>
        <end position="410"/>
    </location>
</feature>
<dbReference type="InterPro" id="IPR018044">
    <property type="entry name" value="Peptidase_S11"/>
</dbReference>
<keyword evidence="6" id="KW-0961">Cell wall biogenesis/degradation</keyword>
<dbReference type="InterPro" id="IPR012338">
    <property type="entry name" value="Beta-lactam/transpept-like"/>
</dbReference>
<comment type="similarity">
    <text evidence="1 9">Belongs to the peptidase S11 family.</text>
</comment>
<evidence type="ECO:0000256" key="8">
    <source>
        <dbReference type="PIRSR" id="PIRSR618044-2"/>
    </source>
</evidence>
<feature type="chain" id="PRO_5021889865" evidence="10">
    <location>
        <begin position="34"/>
        <end position="410"/>
    </location>
</feature>
<dbReference type="EMBL" id="CP041636">
    <property type="protein sequence ID" value="QDO99782.1"/>
    <property type="molecule type" value="Genomic_DNA"/>
</dbReference>
<organism evidence="12 13">
    <name type="scientific">Ferrovibrio terrae</name>
    <dbReference type="NCBI Taxonomy" id="2594003"/>
    <lineage>
        <taxon>Bacteria</taxon>
        <taxon>Pseudomonadati</taxon>
        <taxon>Pseudomonadota</taxon>
        <taxon>Alphaproteobacteria</taxon>
        <taxon>Rhodospirillales</taxon>
        <taxon>Rhodospirillaceae</taxon>
        <taxon>Ferrovibrio</taxon>
    </lineage>
</organism>
<accession>A0A516H7S2</accession>
<dbReference type="SUPFAM" id="SSF110997">
    <property type="entry name" value="Sporulation related repeat"/>
    <property type="match status" value="1"/>
</dbReference>
<dbReference type="GO" id="GO:0009002">
    <property type="term" value="F:serine-type D-Ala-D-Ala carboxypeptidase activity"/>
    <property type="evidence" value="ECO:0007669"/>
    <property type="project" value="InterPro"/>
</dbReference>
<keyword evidence="13" id="KW-1185">Reference proteome</keyword>
<dbReference type="Gene3D" id="3.30.70.1070">
    <property type="entry name" value="Sporulation related repeat"/>
    <property type="match status" value="1"/>
</dbReference>
<evidence type="ECO:0000256" key="5">
    <source>
        <dbReference type="ARBA" id="ARBA00022984"/>
    </source>
</evidence>
<reference evidence="12 13" key="1">
    <citation type="submission" date="2019-07" db="EMBL/GenBank/DDBJ databases">
        <title>Genome sequencing for Ferrovibrio sp. K5.</title>
        <authorList>
            <person name="Park S.-J."/>
        </authorList>
    </citation>
    <scope>NUCLEOTIDE SEQUENCE [LARGE SCALE GENOMIC DNA]</scope>
    <source>
        <strain evidence="12 13">K5</strain>
    </source>
</reference>
<evidence type="ECO:0000256" key="9">
    <source>
        <dbReference type="RuleBase" id="RU004016"/>
    </source>
</evidence>
<dbReference type="GO" id="GO:0071555">
    <property type="term" value="P:cell wall organization"/>
    <property type="evidence" value="ECO:0007669"/>
    <property type="project" value="UniProtKB-KW"/>
</dbReference>
<dbReference type="PROSITE" id="PS51724">
    <property type="entry name" value="SPOR"/>
    <property type="match status" value="1"/>
</dbReference>
<dbReference type="AlphaFoldDB" id="A0A516H7S2"/>
<feature type="active site" description="Acyl-ester intermediate" evidence="7">
    <location>
        <position position="62"/>
    </location>
</feature>
<evidence type="ECO:0000256" key="7">
    <source>
        <dbReference type="PIRSR" id="PIRSR618044-1"/>
    </source>
</evidence>
<dbReference type="Gene3D" id="3.40.710.10">
    <property type="entry name" value="DD-peptidase/beta-lactamase superfamily"/>
    <property type="match status" value="1"/>
</dbReference>
<evidence type="ECO:0000256" key="1">
    <source>
        <dbReference type="ARBA" id="ARBA00007164"/>
    </source>
</evidence>
<dbReference type="PANTHER" id="PTHR21581:SF6">
    <property type="entry name" value="TRAFFICKING PROTEIN PARTICLE COMPLEX SUBUNIT 12"/>
    <property type="match status" value="1"/>
</dbReference>
<evidence type="ECO:0000256" key="4">
    <source>
        <dbReference type="ARBA" id="ARBA00022960"/>
    </source>
</evidence>
<dbReference type="SUPFAM" id="SSF56601">
    <property type="entry name" value="beta-lactamase/transpeptidase-like"/>
    <property type="match status" value="1"/>
</dbReference>
<proteinExistence type="inferred from homology"/>
<evidence type="ECO:0000259" key="11">
    <source>
        <dbReference type="PROSITE" id="PS51724"/>
    </source>
</evidence>
<dbReference type="Pfam" id="PF05036">
    <property type="entry name" value="SPOR"/>
    <property type="match status" value="1"/>
</dbReference>
<name>A0A516H7S2_9PROT</name>
<dbReference type="OrthoDB" id="9795979at2"/>
<keyword evidence="3" id="KW-0378">Hydrolase</keyword>
<keyword evidence="12" id="KW-0121">Carboxypeptidase</keyword>
<dbReference type="GO" id="GO:0042834">
    <property type="term" value="F:peptidoglycan binding"/>
    <property type="evidence" value="ECO:0007669"/>
    <property type="project" value="InterPro"/>
</dbReference>
<dbReference type="GO" id="GO:0008360">
    <property type="term" value="P:regulation of cell shape"/>
    <property type="evidence" value="ECO:0007669"/>
    <property type="project" value="UniProtKB-KW"/>
</dbReference>
<feature type="active site" evidence="7">
    <location>
        <position position="121"/>
    </location>
</feature>
<gene>
    <name evidence="12" type="ORF">FNB15_15610</name>
</gene>
<dbReference type="InterPro" id="IPR036680">
    <property type="entry name" value="SPOR-like_sf"/>
</dbReference>
<feature type="signal peptide" evidence="10">
    <location>
        <begin position="1"/>
        <end position="33"/>
    </location>
</feature>
<dbReference type="InterPro" id="IPR007730">
    <property type="entry name" value="SPOR-like_dom"/>
</dbReference>
<evidence type="ECO:0000256" key="10">
    <source>
        <dbReference type="SAM" id="SignalP"/>
    </source>
</evidence>
<evidence type="ECO:0000256" key="6">
    <source>
        <dbReference type="ARBA" id="ARBA00023316"/>
    </source>
</evidence>
<evidence type="ECO:0000256" key="3">
    <source>
        <dbReference type="ARBA" id="ARBA00022801"/>
    </source>
</evidence>
<dbReference type="KEGG" id="fer:FNB15_15610"/>
<evidence type="ECO:0000313" key="12">
    <source>
        <dbReference type="EMBL" id="QDO99782.1"/>
    </source>
</evidence>
<keyword evidence="2 10" id="KW-0732">Signal</keyword>
<dbReference type="PRINTS" id="PR00725">
    <property type="entry name" value="DADACBPTASE1"/>
</dbReference>
<dbReference type="Proteomes" id="UP000317496">
    <property type="component" value="Chromosome"/>
</dbReference>
<keyword evidence="5" id="KW-0573">Peptidoglycan synthesis</keyword>
<protein>
    <submittedName>
        <fullName evidence="12">D-alanyl-D-alanine carboxypeptidase</fullName>
    </submittedName>
</protein>
<feature type="active site" description="Proton acceptor" evidence="7">
    <location>
        <position position="65"/>
    </location>
</feature>